<dbReference type="GO" id="GO:0030170">
    <property type="term" value="F:pyridoxal phosphate binding"/>
    <property type="evidence" value="ECO:0007669"/>
    <property type="project" value="InterPro"/>
</dbReference>
<keyword evidence="3 6" id="KW-0808">Transferase</keyword>
<dbReference type="AlphaFoldDB" id="A0A1H7QFR3"/>
<evidence type="ECO:0000256" key="1">
    <source>
        <dbReference type="ARBA" id="ARBA00008954"/>
    </source>
</evidence>
<sequence>MTTNYSAEQLWQMDKDHFIHPYTDFTTFAEEGSQVISQADGMHITDTTGKSYLDAIAGLWCVNIGHGRKEMAETISEQVLNMQYYNPFGHSTNEPGSVLAAKLAELAPGDLNKVFYTCGGSTAVDTAIRLVHYYNNIRGKNNKKQIISRNNAYHGSTYVASNITGIHGCKSNLDRIADSWINHISAADMFHRPKGAENLSEAEYTQFLADEFENRIVQLGENNVAAFIAEPIMGAGGVLVAPAGYHQAMHAICQKYDILYIADEVVTSFGRLGDFFASKSVFGMQPDIIITAKGISSGYIPLGAAIISDRIWDVVSDPKTGGGALTMGYTYSGHPVACAAALKNIEIMERENILDHVKEVGPYLQEQIKTLSDLAIFGESRGSHLMLGLELVANSSTNEPFPSEVGIASRVFEHCRNAGLIVRPVGNTIVLSPPLIISKAQVDQIVSTIREAINLTMLDLANEGLLAS</sequence>
<dbReference type="InterPro" id="IPR015421">
    <property type="entry name" value="PyrdxlP-dep_Trfase_major"/>
</dbReference>
<dbReference type="PIRSF" id="PIRSF000521">
    <property type="entry name" value="Transaminase_4ab_Lys_Orn"/>
    <property type="match status" value="1"/>
</dbReference>
<dbReference type="InterPro" id="IPR005814">
    <property type="entry name" value="Aminotrans_3"/>
</dbReference>
<dbReference type="EMBL" id="FOBI01000011">
    <property type="protein sequence ID" value="SEL46355.1"/>
    <property type="molecule type" value="Genomic_DNA"/>
</dbReference>
<evidence type="ECO:0000313" key="7">
    <source>
        <dbReference type="Proteomes" id="UP000199297"/>
    </source>
</evidence>
<dbReference type="InterPro" id="IPR015422">
    <property type="entry name" value="PyrdxlP-dep_Trfase_small"/>
</dbReference>
<name>A0A1H7QFR3_9GAMM</name>
<dbReference type="PANTHER" id="PTHR43094:SF1">
    <property type="entry name" value="AMINOTRANSFERASE CLASS-III"/>
    <property type="match status" value="1"/>
</dbReference>
<dbReference type="NCBIfam" id="NF005447">
    <property type="entry name" value="PRK07036.1"/>
    <property type="match status" value="1"/>
</dbReference>
<dbReference type="FunFam" id="3.40.640.10:FF:000014">
    <property type="entry name" value="Adenosylmethionine-8-amino-7-oxononanoate aminotransferase, probable"/>
    <property type="match status" value="1"/>
</dbReference>
<accession>A0A1H7QFR3</accession>
<evidence type="ECO:0000256" key="2">
    <source>
        <dbReference type="ARBA" id="ARBA00022576"/>
    </source>
</evidence>
<dbReference type="InterPro" id="IPR015424">
    <property type="entry name" value="PyrdxlP-dep_Trfase"/>
</dbReference>
<dbReference type="GO" id="GO:0008483">
    <property type="term" value="F:transaminase activity"/>
    <property type="evidence" value="ECO:0007669"/>
    <property type="project" value="UniProtKB-KW"/>
</dbReference>
<reference evidence="7" key="1">
    <citation type="submission" date="2016-10" db="EMBL/GenBank/DDBJ databases">
        <authorList>
            <person name="Varghese N."/>
            <person name="Submissions S."/>
        </authorList>
    </citation>
    <scope>NUCLEOTIDE SEQUENCE [LARGE SCALE GENOMIC DNA]</scope>
    <source>
        <strain evidence="7">CGMCC 1.9127</strain>
    </source>
</reference>
<protein>
    <submittedName>
        <fullName evidence="6">Adenosylmethionine-8-amino-7-oxononanoate aminotransferase</fullName>
    </submittedName>
</protein>
<dbReference type="PANTHER" id="PTHR43094">
    <property type="entry name" value="AMINOTRANSFERASE"/>
    <property type="match status" value="1"/>
</dbReference>
<dbReference type="NCBIfam" id="NF005682">
    <property type="entry name" value="PRK07480.1"/>
    <property type="match status" value="1"/>
</dbReference>
<dbReference type="Gene3D" id="3.90.1150.10">
    <property type="entry name" value="Aspartate Aminotransferase, domain 1"/>
    <property type="match status" value="1"/>
</dbReference>
<keyword evidence="4 5" id="KW-0663">Pyridoxal phosphate</keyword>
<dbReference type="RefSeq" id="WP_085285263.1">
    <property type="nucleotide sequence ID" value="NZ_FOBI01000011.1"/>
</dbReference>
<keyword evidence="2 6" id="KW-0032">Aminotransferase</keyword>
<evidence type="ECO:0000256" key="4">
    <source>
        <dbReference type="ARBA" id="ARBA00022898"/>
    </source>
</evidence>
<dbReference type="STRING" id="641665.GCA_002104455_00863"/>
<evidence type="ECO:0000313" key="6">
    <source>
        <dbReference type="EMBL" id="SEL46355.1"/>
    </source>
</evidence>
<keyword evidence="7" id="KW-1185">Reference proteome</keyword>
<dbReference type="Proteomes" id="UP000199297">
    <property type="component" value="Unassembled WGS sequence"/>
</dbReference>
<dbReference type="CDD" id="cd00610">
    <property type="entry name" value="OAT_like"/>
    <property type="match status" value="1"/>
</dbReference>
<dbReference type="SUPFAM" id="SSF53383">
    <property type="entry name" value="PLP-dependent transferases"/>
    <property type="match status" value="1"/>
</dbReference>
<evidence type="ECO:0000256" key="5">
    <source>
        <dbReference type="RuleBase" id="RU003560"/>
    </source>
</evidence>
<gene>
    <name evidence="6" type="ORF">SAMN05216262_11181</name>
</gene>
<proteinExistence type="inferred from homology"/>
<dbReference type="Gene3D" id="3.40.640.10">
    <property type="entry name" value="Type I PLP-dependent aspartate aminotransferase-like (Major domain)"/>
    <property type="match status" value="1"/>
</dbReference>
<dbReference type="GO" id="GO:0005829">
    <property type="term" value="C:cytosol"/>
    <property type="evidence" value="ECO:0007669"/>
    <property type="project" value="TreeGrafter"/>
</dbReference>
<organism evidence="6 7">
    <name type="scientific">Colwellia chukchiensis</name>
    <dbReference type="NCBI Taxonomy" id="641665"/>
    <lineage>
        <taxon>Bacteria</taxon>
        <taxon>Pseudomonadati</taxon>
        <taxon>Pseudomonadota</taxon>
        <taxon>Gammaproteobacteria</taxon>
        <taxon>Alteromonadales</taxon>
        <taxon>Colwelliaceae</taxon>
        <taxon>Colwellia</taxon>
    </lineage>
</organism>
<comment type="similarity">
    <text evidence="1 5">Belongs to the class-III pyridoxal-phosphate-dependent aminotransferase family.</text>
</comment>
<dbReference type="OrthoDB" id="9801052at2"/>
<evidence type="ECO:0000256" key="3">
    <source>
        <dbReference type="ARBA" id="ARBA00022679"/>
    </source>
</evidence>
<dbReference type="Pfam" id="PF00202">
    <property type="entry name" value="Aminotran_3"/>
    <property type="match status" value="1"/>
</dbReference>